<evidence type="ECO:0000256" key="1">
    <source>
        <dbReference type="SAM" id="Phobius"/>
    </source>
</evidence>
<reference evidence="2" key="1">
    <citation type="submission" date="2020-06" db="EMBL/GenBank/DDBJ databases">
        <title>Draft genome of Bugula neritina, a colonial animal packing powerful symbionts and potential medicines.</title>
        <authorList>
            <person name="Rayko M."/>
        </authorList>
    </citation>
    <scope>NUCLEOTIDE SEQUENCE [LARGE SCALE GENOMIC DNA]</scope>
    <source>
        <strain evidence="2">Kwan_BN1</strain>
    </source>
</reference>
<gene>
    <name evidence="2" type="ORF">EB796_014338</name>
</gene>
<keyword evidence="1" id="KW-0812">Transmembrane</keyword>
<protein>
    <submittedName>
        <fullName evidence="2">Uncharacterized protein</fullName>
    </submittedName>
</protein>
<keyword evidence="1" id="KW-0472">Membrane</keyword>
<sequence>MGEKKLLCWKQISRASSAAIPCPVFSFAIFGTYYIFVYWLEWSYMNSTLYTPDFPLVLQQLIVITLFSTMSNECKGAL</sequence>
<dbReference type="AlphaFoldDB" id="A0A7J7JNA3"/>
<dbReference type="Proteomes" id="UP000593567">
    <property type="component" value="Unassembled WGS sequence"/>
</dbReference>
<evidence type="ECO:0000313" key="3">
    <source>
        <dbReference type="Proteomes" id="UP000593567"/>
    </source>
</evidence>
<evidence type="ECO:0000313" key="2">
    <source>
        <dbReference type="EMBL" id="KAF6027353.1"/>
    </source>
</evidence>
<name>A0A7J7JNA3_BUGNE</name>
<keyword evidence="1" id="KW-1133">Transmembrane helix</keyword>
<comment type="caution">
    <text evidence="2">The sequence shown here is derived from an EMBL/GenBank/DDBJ whole genome shotgun (WGS) entry which is preliminary data.</text>
</comment>
<organism evidence="2 3">
    <name type="scientific">Bugula neritina</name>
    <name type="common">Brown bryozoan</name>
    <name type="synonym">Sertularia neritina</name>
    <dbReference type="NCBI Taxonomy" id="10212"/>
    <lineage>
        <taxon>Eukaryota</taxon>
        <taxon>Metazoa</taxon>
        <taxon>Spiralia</taxon>
        <taxon>Lophotrochozoa</taxon>
        <taxon>Bryozoa</taxon>
        <taxon>Gymnolaemata</taxon>
        <taxon>Cheilostomatida</taxon>
        <taxon>Flustrina</taxon>
        <taxon>Buguloidea</taxon>
        <taxon>Bugulidae</taxon>
        <taxon>Bugula</taxon>
    </lineage>
</organism>
<dbReference type="EMBL" id="VXIV02002105">
    <property type="protein sequence ID" value="KAF6027353.1"/>
    <property type="molecule type" value="Genomic_DNA"/>
</dbReference>
<proteinExistence type="predicted"/>
<feature type="transmembrane region" description="Helical" evidence="1">
    <location>
        <begin position="20"/>
        <end position="40"/>
    </location>
</feature>
<keyword evidence="3" id="KW-1185">Reference proteome</keyword>
<accession>A0A7J7JNA3</accession>